<name>A0A7R9FVC5_TIMSH</name>
<dbReference type="AlphaFoldDB" id="A0A7R9FVC5"/>
<protein>
    <recommendedName>
        <fullName evidence="3">Schwannomin interacting protein 1 C-terminal domain-containing protein</fullName>
    </recommendedName>
</protein>
<reference evidence="4" key="1">
    <citation type="submission" date="2020-11" db="EMBL/GenBank/DDBJ databases">
        <authorList>
            <person name="Tran Van P."/>
        </authorList>
    </citation>
    <scope>NUCLEOTIDE SEQUENCE</scope>
</reference>
<feature type="domain" description="Schwannomin interacting protein 1 C-terminal" evidence="3">
    <location>
        <begin position="94"/>
        <end position="283"/>
    </location>
</feature>
<dbReference type="InterPro" id="IPR015649">
    <property type="entry name" value="SCHIP_1_C"/>
</dbReference>
<gene>
    <name evidence="4" type="ORF">TSIB3V08_LOCUS691</name>
</gene>
<feature type="domain" description="Schwannomin interacting protein 1 C-terminal" evidence="3">
    <location>
        <begin position="398"/>
        <end position="473"/>
    </location>
</feature>
<sequence length="583" mass="67228">MARQSLNMLEDTSTDAWLTGTRDSGPLSRPEMMFPCVRTKVFTSSPQNDGPSMKPSAERKDTRRHYKKDTRFLLDLYTLTYDNHETIYSLEEVRRNDREEIRRRLAMGSDADEYYGGERPGRKPSLQARLQSGMNLQICFMNETVSDTESPNSDTETISSPSKSISPLSQSYSASSTKASTPPPQIVTPSLVPPVTRPSPSSLTLPLRREQPLDQPMTEADFFARQARLQAEARLALAQAKEMAHMQMEVERQRQKKSPITEMVRSSLEKQNFHLNQHSQRFTLMFETTLQHLQDPPTKKQYSIQSHYDCNTSNLINQLQCNFCGAEYIELTTGPLRICMNNHCFDTNHKNLDESVPSHANTHNKDFDFCYTTRVLRAFSTATCNNSQLKQWELAHQWVGIPFPDDRRRVSRQILTEMNLAQLQVIVNDLHTQIEVLNENLVKFLMDRDDLHMEQDSMLVDIEDLTRYLCVRDPLWRKEVPLKCEEVLYRTYFVPIVTYEAETWTLKVRETRKVEAMVLKFVRSMLPLGEGTRLGLKFSRKEGAKEQSVKEQQDVHSIGQNNNNHLIASSKPKINRIASLVKK</sequence>
<feature type="region of interest" description="Disordered" evidence="2">
    <location>
        <begin position="144"/>
        <end position="206"/>
    </location>
</feature>
<dbReference type="PANTHER" id="PTHR13103">
    <property type="entry name" value="SCHWANNOMIN INTERACTING PROTEIN 1"/>
    <property type="match status" value="1"/>
</dbReference>
<organism evidence="4">
    <name type="scientific">Timema shepardi</name>
    <name type="common">Walking stick</name>
    <dbReference type="NCBI Taxonomy" id="629360"/>
    <lineage>
        <taxon>Eukaryota</taxon>
        <taxon>Metazoa</taxon>
        <taxon>Ecdysozoa</taxon>
        <taxon>Arthropoda</taxon>
        <taxon>Hexapoda</taxon>
        <taxon>Insecta</taxon>
        <taxon>Pterygota</taxon>
        <taxon>Neoptera</taxon>
        <taxon>Polyneoptera</taxon>
        <taxon>Phasmatodea</taxon>
        <taxon>Timematodea</taxon>
        <taxon>Timematoidea</taxon>
        <taxon>Timematidae</taxon>
        <taxon>Timema</taxon>
    </lineage>
</organism>
<feature type="compositionally biased region" description="Low complexity" evidence="2">
    <location>
        <begin position="159"/>
        <end position="180"/>
    </location>
</feature>
<dbReference type="GO" id="GO:0005886">
    <property type="term" value="C:plasma membrane"/>
    <property type="evidence" value="ECO:0007669"/>
    <property type="project" value="TreeGrafter"/>
</dbReference>
<proteinExistence type="predicted"/>
<dbReference type="PANTHER" id="PTHR13103:SF2">
    <property type="entry name" value="IQCJ-SCHIP1 READTHROUGH TRANSCRIPT PROTEIN-RELATED"/>
    <property type="match status" value="1"/>
</dbReference>
<feature type="compositionally biased region" description="Polar residues" evidence="2">
    <location>
        <begin position="41"/>
        <end position="50"/>
    </location>
</feature>
<feature type="region of interest" description="Disordered" evidence="2">
    <location>
        <begin position="41"/>
        <end position="64"/>
    </location>
</feature>
<dbReference type="GO" id="GO:0035332">
    <property type="term" value="P:positive regulation of hippo signaling"/>
    <property type="evidence" value="ECO:0007669"/>
    <property type="project" value="TreeGrafter"/>
</dbReference>
<feature type="compositionally biased region" description="Pro residues" evidence="2">
    <location>
        <begin position="181"/>
        <end position="197"/>
    </location>
</feature>
<feature type="compositionally biased region" description="Polar residues" evidence="2">
    <location>
        <begin position="144"/>
        <end position="158"/>
    </location>
</feature>
<accession>A0A7R9FVC5</accession>
<dbReference type="InterPro" id="IPR039045">
    <property type="entry name" value="SCHIP_1"/>
</dbReference>
<keyword evidence="1" id="KW-0175">Coiled coil</keyword>
<evidence type="ECO:0000259" key="3">
    <source>
        <dbReference type="Pfam" id="PF10148"/>
    </source>
</evidence>
<dbReference type="GO" id="GO:0030054">
    <property type="term" value="C:cell junction"/>
    <property type="evidence" value="ECO:0007669"/>
    <property type="project" value="TreeGrafter"/>
</dbReference>
<evidence type="ECO:0000313" key="4">
    <source>
        <dbReference type="EMBL" id="CAD7256410.1"/>
    </source>
</evidence>
<dbReference type="Pfam" id="PF10148">
    <property type="entry name" value="SCHIP-1_C"/>
    <property type="match status" value="2"/>
</dbReference>
<evidence type="ECO:0000256" key="2">
    <source>
        <dbReference type="SAM" id="MobiDB-lite"/>
    </source>
</evidence>
<dbReference type="EMBL" id="OC000175">
    <property type="protein sequence ID" value="CAD7256410.1"/>
    <property type="molecule type" value="Genomic_DNA"/>
</dbReference>
<evidence type="ECO:0000256" key="1">
    <source>
        <dbReference type="ARBA" id="ARBA00023054"/>
    </source>
</evidence>